<feature type="transmembrane region" description="Helical" evidence="8">
    <location>
        <begin position="53"/>
        <end position="77"/>
    </location>
</feature>
<feature type="transmembrane region" description="Helical" evidence="8">
    <location>
        <begin position="89"/>
        <end position="110"/>
    </location>
</feature>
<feature type="transmembrane region" description="Helical" evidence="8">
    <location>
        <begin position="362"/>
        <end position="388"/>
    </location>
</feature>
<keyword evidence="3" id="KW-1003">Cell membrane</keyword>
<evidence type="ECO:0000256" key="6">
    <source>
        <dbReference type="ARBA" id="ARBA00023136"/>
    </source>
</evidence>
<organism evidence="10">
    <name type="scientific">Chlamydomonas euryale</name>
    <dbReference type="NCBI Taxonomy" id="1486919"/>
    <lineage>
        <taxon>Eukaryota</taxon>
        <taxon>Viridiplantae</taxon>
        <taxon>Chlorophyta</taxon>
        <taxon>core chlorophytes</taxon>
        <taxon>Chlorophyceae</taxon>
        <taxon>CS clade</taxon>
        <taxon>Chlamydomonadales</taxon>
        <taxon>Chlamydomonadaceae</taxon>
        <taxon>Chlamydomonas</taxon>
    </lineage>
</organism>
<keyword evidence="5 8" id="KW-1133">Transmembrane helix</keyword>
<evidence type="ECO:0000256" key="1">
    <source>
        <dbReference type="ARBA" id="ARBA00004651"/>
    </source>
</evidence>
<dbReference type="GO" id="GO:0005886">
    <property type="term" value="C:plasma membrane"/>
    <property type="evidence" value="ECO:0007669"/>
    <property type="project" value="UniProtKB-SubCell"/>
</dbReference>
<comment type="subcellular location">
    <subcellularLocation>
        <location evidence="1">Cell membrane</location>
        <topology evidence="1">Multi-pass membrane protein</topology>
    </subcellularLocation>
</comment>
<feature type="compositionally biased region" description="Basic and acidic residues" evidence="7">
    <location>
        <begin position="456"/>
        <end position="469"/>
    </location>
</feature>
<keyword evidence="6 8" id="KW-0472">Membrane</keyword>
<feature type="compositionally biased region" description="Low complexity" evidence="7">
    <location>
        <begin position="9"/>
        <end position="23"/>
    </location>
</feature>
<reference evidence="10" key="1">
    <citation type="submission" date="2021-01" db="EMBL/GenBank/DDBJ databases">
        <authorList>
            <person name="Corre E."/>
            <person name="Pelletier E."/>
            <person name="Niang G."/>
            <person name="Scheremetjew M."/>
            <person name="Finn R."/>
            <person name="Kale V."/>
            <person name="Holt S."/>
            <person name="Cochrane G."/>
            <person name="Meng A."/>
            <person name="Brown T."/>
            <person name="Cohen L."/>
        </authorList>
    </citation>
    <scope>NUCLEOTIDE SEQUENCE</scope>
    <source>
        <strain evidence="10">CCMP219</strain>
    </source>
</reference>
<evidence type="ECO:0000256" key="8">
    <source>
        <dbReference type="SAM" id="Phobius"/>
    </source>
</evidence>
<feature type="transmembrane region" description="Helical" evidence="8">
    <location>
        <begin position="289"/>
        <end position="307"/>
    </location>
</feature>
<accession>A0A7R9V777</accession>
<feature type="region of interest" description="Disordered" evidence="7">
    <location>
        <begin position="450"/>
        <end position="469"/>
    </location>
</feature>
<dbReference type="Pfam" id="PF00892">
    <property type="entry name" value="EamA"/>
    <property type="match status" value="1"/>
</dbReference>
<evidence type="ECO:0000256" key="7">
    <source>
        <dbReference type="SAM" id="MobiDB-lite"/>
    </source>
</evidence>
<name>A0A7R9V777_9CHLO</name>
<proteinExistence type="inferred from homology"/>
<dbReference type="PANTHER" id="PTHR42920">
    <property type="entry name" value="OS03G0707200 PROTEIN-RELATED"/>
    <property type="match status" value="1"/>
</dbReference>
<evidence type="ECO:0000256" key="2">
    <source>
        <dbReference type="ARBA" id="ARBA00007635"/>
    </source>
</evidence>
<gene>
    <name evidence="10" type="ORF">CEUR00632_LOCUS7112</name>
</gene>
<keyword evidence="4 8" id="KW-0812">Transmembrane</keyword>
<feature type="transmembrane region" description="Helical" evidence="8">
    <location>
        <begin position="423"/>
        <end position="444"/>
    </location>
</feature>
<evidence type="ECO:0000256" key="4">
    <source>
        <dbReference type="ARBA" id="ARBA00022692"/>
    </source>
</evidence>
<evidence type="ECO:0000256" key="3">
    <source>
        <dbReference type="ARBA" id="ARBA00022475"/>
    </source>
</evidence>
<feature type="compositionally biased region" description="Gly residues" evidence="7">
    <location>
        <begin position="148"/>
        <end position="161"/>
    </location>
</feature>
<evidence type="ECO:0000313" key="10">
    <source>
        <dbReference type="EMBL" id="CAD8287074.1"/>
    </source>
</evidence>
<dbReference type="EMBL" id="HBEC01015301">
    <property type="protein sequence ID" value="CAD8287074.1"/>
    <property type="molecule type" value="Transcribed_RNA"/>
</dbReference>
<evidence type="ECO:0000259" key="9">
    <source>
        <dbReference type="Pfam" id="PF00892"/>
    </source>
</evidence>
<dbReference type="InterPro" id="IPR037185">
    <property type="entry name" value="EmrE-like"/>
</dbReference>
<dbReference type="InterPro" id="IPR051258">
    <property type="entry name" value="Diverse_Substrate_Transporter"/>
</dbReference>
<dbReference type="SUPFAM" id="SSF103481">
    <property type="entry name" value="Multidrug resistance efflux transporter EmrE"/>
    <property type="match status" value="1"/>
</dbReference>
<dbReference type="InterPro" id="IPR000620">
    <property type="entry name" value="EamA_dom"/>
</dbReference>
<feature type="region of interest" description="Disordered" evidence="7">
    <location>
        <begin position="1"/>
        <end position="25"/>
    </location>
</feature>
<protein>
    <recommendedName>
        <fullName evidence="9">EamA domain-containing protein</fullName>
    </recommendedName>
</protein>
<feature type="region of interest" description="Disordered" evidence="7">
    <location>
        <begin position="140"/>
        <end position="161"/>
    </location>
</feature>
<feature type="transmembrane region" description="Helical" evidence="8">
    <location>
        <begin position="319"/>
        <end position="342"/>
    </location>
</feature>
<dbReference type="AlphaFoldDB" id="A0A7R9V777"/>
<dbReference type="PANTHER" id="PTHR42920:SF23">
    <property type="entry name" value="EAMA DOMAIN-CONTAINING PROTEIN"/>
    <property type="match status" value="1"/>
</dbReference>
<evidence type="ECO:0000256" key="5">
    <source>
        <dbReference type="ARBA" id="ARBA00022989"/>
    </source>
</evidence>
<feature type="domain" description="EamA" evidence="9">
    <location>
        <begin position="294"/>
        <end position="443"/>
    </location>
</feature>
<sequence>MGDRGGYFAAPSADSADVDSPAVGRTADGQPTMLRAAAAAAAVGMRLRRQEVLLRYAALFGVAVLWGTYTPAIRFLFTSPSPPTAALMNALQACLSAAVLSAAGLVAVLAPGGGGGAASPPLSTNPLSAEAAALASFASSPGRRRGAGSAGGSSSAGGGGVGGSGAGVGGICEGSSRARPCDAGVLSRLRSMLPDVHQWLSGSLAAAGFELGVWQVMAFGLEMAGLEVISASKAAFLNQATVLITPLLVHMSGDFVHRSEWAACVLGLLGATLVAVDSAHGAVGAREGSAAPAGYICIVVSAVFYAMSTVRMGYYSSQLPALALSINAAVFVSLFSLLWVMYDLNGSAEGWAKTLRVLRSLFTSSTCVAVLAWIGVGPGALAQFLQAAGQRAVPAAQAQLIYATTPLYATGIAMMTLDAKTEAMGLVAWAGAGLLLGAALLASVGSSSEDSSNAQHDAKEMPETELAHA</sequence>
<comment type="similarity">
    <text evidence="2">Belongs to the drug/metabolite transporter (DMT) superfamily. Plant drug/metabolite exporter (P-DME) (TC 2.A.7.4) family.</text>
</comment>